<dbReference type="PANTHER" id="PTHR47926:SF433">
    <property type="entry name" value="PENTATRICOPEPTIDE REPEAT-CONTAINING PROTEIN"/>
    <property type="match status" value="1"/>
</dbReference>
<feature type="repeat" description="PPR" evidence="2">
    <location>
        <begin position="115"/>
        <end position="149"/>
    </location>
</feature>
<evidence type="ECO:0000313" key="4">
    <source>
        <dbReference type="Proteomes" id="UP000188354"/>
    </source>
</evidence>
<dbReference type="InterPro" id="IPR011990">
    <property type="entry name" value="TPR-like_helical_dom_sf"/>
</dbReference>
<organism evidence="3 4">
    <name type="scientific">Lupinus angustifolius</name>
    <name type="common">Narrow-leaved blue lupine</name>
    <dbReference type="NCBI Taxonomy" id="3871"/>
    <lineage>
        <taxon>Eukaryota</taxon>
        <taxon>Viridiplantae</taxon>
        <taxon>Streptophyta</taxon>
        <taxon>Embryophyta</taxon>
        <taxon>Tracheophyta</taxon>
        <taxon>Spermatophyta</taxon>
        <taxon>Magnoliopsida</taxon>
        <taxon>eudicotyledons</taxon>
        <taxon>Gunneridae</taxon>
        <taxon>Pentapetalae</taxon>
        <taxon>rosids</taxon>
        <taxon>fabids</taxon>
        <taxon>Fabales</taxon>
        <taxon>Fabaceae</taxon>
        <taxon>Papilionoideae</taxon>
        <taxon>50 kb inversion clade</taxon>
        <taxon>genistoids sensu lato</taxon>
        <taxon>core genistoids</taxon>
        <taxon>Genisteae</taxon>
        <taxon>Lupinus</taxon>
    </lineage>
</organism>
<feature type="repeat" description="PPR" evidence="2">
    <location>
        <begin position="65"/>
        <end position="95"/>
    </location>
</feature>
<dbReference type="GO" id="GO:0003723">
    <property type="term" value="F:RNA binding"/>
    <property type="evidence" value="ECO:0007669"/>
    <property type="project" value="InterPro"/>
</dbReference>
<feature type="repeat" description="PPR" evidence="2">
    <location>
        <begin position="565"/>
        <end position="599"/>
    </location>
</feature>
<dbReference type="OMA" id="LEDACHL"/>
<dbReference type="Pfam" id="PF12854">
    <property type="entry name" value="PPR_1"/>
    <property type="match status" value="1"/>
</dbReference>
<dbReference type="AlphaFoldDB" id="A0A1J7GI38"/>
<sequence>MLEKNSISWNGLLAAYVQNGRVEEGRQLFESKLDWDLISWNCLMGGFVNQKRLARRLFEESPSRDDFTWASMVSGYVQNGMLDEARRVFDEIPEKNENGGIDHARKLFDMMPQHDSVSWAAIIDGYAQNSHYEEALNMFVEMKGDGESLNKVTLSCALSTCANIAALELGEQVHGHAVKTGYEDGCFVGNALLGMYFKLGSIGKAYDVFEGNRSERYCLLEHNTGEHNIFYSMDKDYGVTPTSKHYTCMIDLLGRVGRFEEVLNLTKNMPFEPDGAACGALLGACRIHGNNEVGEKAAEMVFKMVPHNTGLYVLLSNLYATFGRWIGVGKIRSKMKDVGVLKVPGYSWVEIQNKIHKFTVGDCFHPDKARIYAFLEELDLKMKLEGDLSEARRLFEESPSRDVFTWTSMVSGYVHNGMLDEDRRVFDDMPEKNEVSYNSMIAGYCQKGGIDPARKLFDMMPQRDYVSWAAIIAVYAHNSHYEEALNMFVEMKRDAESLNRATFSCALSTCGDIVALDLGKQVHGQAMKTGYETGCFVGNALLGMYFKCGSISEAYDVFEGIEVKDVVSWNTMLAGYARHGFCKQALTVFESMKMAGLRPDEITMDYGVMPTSKHYTCMIDLLGRVVHFEEVLNFMKNMPFEPDGAAWGALLGACQIHGNTELGEKAAEMLFKMEPHNTGMYVLT</sequence>
<keyword evidence="4" id="KW-1185">Reference proteome</keyword>
<feature type="repeat" description="PPR" evidence="2">
    <location>
        <begin position="5"/>
        <end position="39"/>
    </location>
</feature>
<dbReference type="NCBIfam" id="TIGR00756">
    <property type="entry name" value="PPR"/>
    <property type="match status" value="7"/>
</dbReference>
<evidence type="ECO:0008006" key="5">
    <source>
        <dbReference type="Google" id="ProtNLM"/>
    </source>
</evidence>
<feature type="repeat" description="PPR" evidence="2">
    <location>
        <begin position="433"/>
        <end position="467"/>
    </location>
</feature>
<dbReference type="Gramene" id="OIV89728">
    <property type="protein sequence ID" value="OIV89728"/>
    <property type="gene ID" value="TanjilG_03601"/>
</dbReference>
<dbReference type="EMBL" id="KV862249">
    <property type="protein sequence ID" value="OIV89728.1"/>
    <property type="molecule type" value="Genomic_DNA"/>
</dbReference>
<evidence type="ECO:0000256" key="2">
    <source>
        <dbReference type="PROSITE-ProRule" id="PRU00708"/>
    </source>
</evidence>
<gene>
    <name evidence="3" type="ORF">TanjilG_03601</name>
</gene>
<protein>
    <recommendedName>
        <fullName evidence="5">Pentatricopeptide repeat-containing protein</fullName>
    </recommendedName>
</protein>
<proteinExistence type="predicted"/>
<dbReference type="GO" id="GO:0099402">
    <property type="term" value="P:plant organ development"/>
    <property type="evidence" value="ECO:0007669"/>
    <property type="project" value="UniProtKB-ARBA"/>
</dbReference>
<dbReference type="GO" id="GO:0009451">
    <property type="term" value="P:RNA modification"/>
    <property type="evidence" value="ECO:0007669"/>
    <property type="project" value="InterPro"/>
</dbReference>
<evidence type="ECO:0000256" key="1">
    <source>
        <dbReference type="ARBA" id="ARBA00022737"/>
    </source>
</evidence>
<dbReference type="Pfam" id="PF01535">
    <property type="entry name" value="PPR"/>
    <property type="match status" value="5"/>
</dbReference>
<name>A0A1J7GI38_LUPAN</name>
<dbReference type="InterPro" id="IPR046848">
    <property type="entry name" value="E_motif"/>
</dbReference>
<reference evidence="3 4" key="1">
    <citation type="journal article" date="2017" name="Plant Biotechnol. J.">
        <title>A comprehensive draft genome sequence for lupin (Lupinus angustifolius), an emerging health food: insights into plant-microbe interactions and legume evolution.</title>
        <authorList>
            <person name="Hane J.K."/>
            <person name="Ming Y."/>
            <person name="Kamphuis L.G."/>
            <person name="Nelson M.N."/>
            <person name="Garg G."/>
            <person name="Atkins C.A."/>
            <person name="Bayer P.E."/>
            <person name="Bravo A."/>
            <person name="Bringans S."/>
            <person name="Cannon S."/>
            <person name="Edwards D."/>
            <person name="Foley R."/>
            <person name="Gao L.L."/>
            <person name="Harrison M.J."/>
            <person name="Huang W."/>
            <person name="Hurgobin B."/>
            <person name="Li S."/>
            <person name="Liu C.W."/>
            <person name="McGrath A."/>
            <person name="Morahan G."/>
            <person name="Murray J."/>
            <person name="Weller J."/>
            <person name="Jian J."/>
            <person name="Singh K.B."/>
        </authorList>
    </citation>
    <scope>NUCLEOTIDE SEQUENCE [LARGE SCALE GENOMIC DNA]</scope>
    <source>
        <strain evidence="4">cv. Tanjil</strain>
        <tissue evidence="3">Whole plant</tissue>
    </source>
</reference>
<accession>A0A1J7GI38</accession>
<keyword evidence="1" id="KW-0677">Repeat</keyword>
<dbReference type="Pfam" id="PF13041">
    <property type="entry name" value="PPR_2"/>
    <property type="match status" value="2"/>
</dbReference>
<dbReference type="FunFam" id="1.25.40.10:FF:000031">
    <property type="entry name" value="Pentatricopeptide repeat-containing protein mitochondrial"/>
    <property type="match status" value="1"/>
</dbReference>
<dbReference type="PANTHER" id="PTHR47926">
    <property type="entry name" value="PENTATRICOPEPTIDE REPEAT-CONTAINING PROTEIN"/>
    <property type="match status" value="1"/>
</dbReference>
<dbReference type="InterPro" id="IPR002885">
    <property type="entry name" value="PPR_rpt"/>
</dbReference>
<dbReference type="Proteomes" id="UP000188354">
    <property type="component" value="Unassembled WGS sequence"/>
</dbReference>
<evidence type="ECO:0000313" key="3">
    <source>
        <dbReference type="EMBL" id="OIV89728.1"/>
    </source>
</evidence>
<dbReference type="InterPro" id="IPR046960">
    <property type="entry name" value="PPR_At4g14850-like_plant"/>
</dbReference>
<dbReference type="Pfam" id="PF20431">
    <property type="entry name" value="E_motif"/>
    <property type="match status" value="1"/>
</dbReference>
<dbReference type="FunFam" id="1.25.40.10:FF:000158">
    <property type="entry name" value="pentatricopeptide repeat-containing protein At2g33680"/>
    <property type="match status" value="1"/>
</dbReference>
<dbReference type="PROSITE" id="PS51375">
    <property type="entry name" value="PPR"/>
    <property type="match status" value="6"/>
</dbReference>
<dbReference type="Gene3D" id="1.25.40.10">
    <property type="entry name" value="Tetratricopeptide repeat domain"/>
    <property type="match status" value="6"/>
</dbReference>
<feature type="repeat" description="PPR" evidence="2">
    <location>
        <begin position="402"/>
        <end position="432"/>
    </location>
</feature>